<dbReference type="InterPro" id="IPR036412">
    <property type="entry name" value="HAD-like_sf"/>
</dbReference>
<keyword evidence="4 11" id="KW-0812">Transmembrane</keyword>
<dbReference type="FunFam" id="2.70.150.10:FF:000160">
    <property type="entry name" value="Sarcoplasmic/endoplasmic reticulum calcium ATPase 1"/>
    <property type="match status" value="1"/>
</dbReference>
<dbReference type="SUPFAM" id="SSF81660">
    <property type="entry name" value="Metal cation-transporting ATPase, ATP-binding domain N"/>
    <property type="match status" value="1"/>
</dbReference>
<evidence type="ECO:0000313" key="14">
    <source>
        <dbReference type="Proteomes" id="UP000580568"/>
    </source>
</evidence>
<name>A0A6V8SE75_9CLOT</name>
<feature type="transmembrane region" description="Helical" evidence="11">
    <location>
        <begin position="829"/>
        <end position="851"/>
    </location>
</feature>
<dbReference type="GO" id="GO:0012505">
    <property type="term" value="C:endomembrane system"/>
    <property type="evidence" value="ECO:0007669"/>
    <property type="project" value="UniProtKB-SubCell"/>
</dbReference>
<keyword evidence="6" id="KW-0067">ATP-binding</keyword>
<keyword evidence="10 11" id="KW-0472">Membrane</keyword>
<feature type="transmembrane region" description="Helical" evidence="11">
    <location>
        <begin position="863"/>
        <end position="885"/>
    </location>
</feature>
<dbReference type="InterPro" id="IPR023299">
    <property type="entry name" value="ATPase_P-typ_cyto_dom_N"/>
</dbReference>
<dbReference type="EMBL" id="BLZR01000001">
    <property type="protein sequence ID" value="GFP74765.1"/>
    <property type="molecule type" value="Genomic_DNA"/>
</dbReference>
<dbReference type="NCBIfam" id="TIGR01494">
    <property type="entry name" value="ATPase_P-type"/>
    <property type="match status" value="2"/>
</dbReference>
<dbReference type="SFLD" id="SFLDS00003">
    <property type="entry name" value="Haloacid_Dehalogenase"/>
    <property type="match status" value="1"/>
</dbReference>
<keyword evidence="9 11" id="KW-1133">Transmembrane helix</keyword>
<dbReference type="Gene3D" id="2.70.150.10">
    <property type="entry name" value="Calcium-transporting ATPase, cytoplasmic transduction domain A"/>
    <property type="match status" value="1"/>
</dbReference>
<dbReference type="InterPro" id="IPR018303">
    <property type="entry name" value="ATPase_P-typ_P_site"/>
</dbReference>
<dbReference type="SFLD" id="SFLDF00027">
    <property type="entry name" value="p-type_atpase"/>
    <property type="match status" value="1"/>
</dbReference>
<dbReference type="SUPFAM" id="SSF56784">
    <property type="entry name" value="HAD-like"/>
    <property type="match status" value="1"/>
</dbReference>
<keyword evidence="5" id="KW-0547">Nucleotide-binding</keyword>
<dbReference type="Pfam" id="PF00690">
    <property type="entry name" value="Cation_ATPase_N"/>
    <property type="match status" value="1"/>
</dbReference>
<keyword evidence="3" id="KW-0597">Phosphoprotein</keyword>
<evidence type="ECO:0000256" key="11">
    <source>
        <dbReference type="SAM" id="Phobius"/>
    </source>
</evidence>
<dbReference type="SUPFAM" id="SSF81665">
    <property type="entry name" value="Calcium ATPase, transmembrane domain M"/>
    <property type="match status" value="1"/>
</dbReference>
<feature type="transmembrane region" description="Helical" evidence="11">
    <location>
        <begin position="77"/>
        <end position="95"/>
    </location>
</feature>
<dbReference type="SMART" id="SM00831">
    <property type="entry name" value="Cation_ATPase_N"/>
    <property type="match status" value="1"/>
</dbReference>
<evidence type="ECO:0000256" key="2">
    <source>
        <dbReference type="ARBA" id="ARBA00005675"/>
    </source>
</evidence>
<gene>
    <name evidence="13" type="ORF">bsdtw1_00821</name>
</gene>
<evidence type="ECO:0000313" key="13">
    <source>
        <dbReference type="EMBL" id="GFP74765.1"/>
    </source>
</evidence>
<evidence type="ECO:0000256" key="4">
    <source>
        <dbReference type="ARBA" id="ARBA00022692"/>
    </source>
</evidence>
<feature type="transmembrane region" description="Helical" evidence="11">
    <location>
        <begin position="295"/>
        <end position="317"/>
    </location>
</feature>
<dbReference type="InterPro" id="IPR001757">
    <property type="entry name" value="P_typ_ATPase"/>
</dbReference>
<evidence type="ECO:0000256" key="9">
    <source>
        <dbReference type="ARBA" id="ARBA00022989"/>
    </source>
</evidence>
<dbReference type="InterPro" id="IPR023298">
    <property type="entry name" value="ATPase_P-typ_TM_dom_sf"/>
</dbReference>
<keyword evidence="8" id="KW-1278">Translocase</keyword>
<dbReference type="Pfam" id="PF00689">
    <property type="entry name" value="Cation_ATPase_C"/>
    <property type="match status" value="1"/>
</dbReference>
<evidence type="ECO:0000256" key="7">
    <source>
        <dbReference type="ARBA" id="ARBA00022842"/>
    </source>
</evidence>
<dbReference type="CDD" id="cd02089">
    <property type="entry name" value="P-type_ATPase_Ca_prok"/>
    <property type="match status" value="1"/>
</dbReference>
<evidence type="ECO:0000259" key="12">
    <source>
        <dbReference type="SMART" id="SM00831"/>
    </source>
</evidence>
<comment type="subcellular location">
    <subcellularLocation>
        <location evidence="1">Endomembrane system</location>
        <topology evidence="1">Multi-pass membrane protein</topology>
    </subcellularLocation>
</comment>
<dbReference type="InterPro" id="IPR006068">
    <property type="entry name" value="ATPase_P-typ_cation-transptr_C"/>
</dbReference>
<evidence type="ECO:0000256" key="3">
    <source>
        <dbReference type="ARBA" id="ARBA00022553"/>
    </source>
</evidence>
<keyword evidence="7" id="KW-0460">Magnesium</keyword>
<dbReference type="Proteomes" id="UP000580568">
    <property type="component" value="Unassembled WGS sequence"/>
</dbReference>
<dbReference type="PROSITE" id="PS00154">
    <property type="entry name" value="ATPASE_E1_E2"/>
    <property type="match status" value="1"/>
</dbReference>
<dbReference type="AlphaFoldDB" id="A0A6V8SE75"/>
<comment type="caution">
    <text evidence="13">The sequence shown here is derived from an EMBL/GenBank/DDBJ whole genome shotgun (WGS) entry which is preliminary data.</text>
</comment>
<accession>A0A6V8SE75</accession>
<dbReference type="Gene3D" id="1.20.1110.10">
    <property type="entry name" value="Calcium-transporting ATPase, transmembrane domain"/>
    <property type="match status" value="1"/>
</dbReference>
<dbReference type="Pfam" id="PF13246">
    <property type="entry name" value="Cation_ATPase"/>
    <property type="match status" value="1"/>
</dbReference>
<dbReference type="Gene3D" id="3.40.50.1000">
    <property type="entry name" value="HAD superfamily/HAD-like"/>
    <property type="match status" value="1"/>
</dbReference>
<dbReference type="Pfam" id="PF00122">
    <property type="entry name" value="E1-E2_ATPase"/>
    <property type="match status" value="1"/>
</dbReference>
<dbReference type="InterPro" id="IPR044492">
    <property type="entry name" value="P_typ_ATPase_HD_dom"/>
</dbReference>
<keyword evidence="14" id="KW-1185">Reference proteome</keyword>
<feature type="transmembrane region" description="Helical" evidence="11">
    <location>
        <begin position="266"/>
        <end position="283"/>
    </location>
</feature>
<dbReference type="InterPro" id="IPR059000">
    <property type="entry name" value="ATPase_P-type_domA"/>
</dbReference>
<dbReference type="PANTHER" id="PTHR42861">
    <property type="entry name" value="CALCIUM-TRANSPORTING ATPASE"/>
    <property type="match status" value="1"/>
</dbReference>
<feature type="transmembrane region" description="Helical" evidence="11">
    <location>
        <begin position="693"/>
        <end position="715"/>
    </location>
</feature>
<organism evidence="13 14">
    <name type="scientific">Clostridium fungisolvens</name>
    <dbReference type="NCBI Taxonomy" id="1604897"/>
    <lineage>
        <taxon>Bacteria</taxon>
        <taxon>Bacillati</taxon>
        <taxon>Bacillota</taxon>
        <taxon>Clostridia</taxon>
        <taxon>Eubacteriales</taxon>
        <taxon>Clostridiaceae</taxon>
        <taxon>Clostridium</taxon>
    </lineage>
</organism>
<dbReference type="PRINTS" id="PR00119">
    <property type="entry name" value="CATATPASE"/>
</dbReference>
<feature type="domain" description="Cation-transporting P-type ATPase N-terminal" evidence="12">
    <location>
        <begin position="24"/>
        <end position="97"/>
    </location>
</feature>
<dbReference type="GO" id="GO:0016020">
    <property type="term" value="C:membrane"/>
    <property type="evidence" value="ECO:0007669"/>
    <property type="project" value="InterPro"/>
</dbReference>
<dbReference type="SUPFAM" id="SSF81653">
    <property type="entry name" value="Calcium ATPase, transduction domain A"/>
    <property type="match status" value="1"/>
</dbReference>
<dbReference type="SFLD" id="SFLDG00002">
    <property type="entry name" value="C1.7:_P-type_atpase_like"/>
    <property type="match status" value="1"/>
</dbReference>
<feature type="transmembrane region" description="Helical" evidence="11">
    <location>
        <begin position="101"/>
        <end position="120"/>
    </location>
</feature>
<evidence type="ECO:0000256" key="10">
    <source>
        <dbReference type="ARBA" id="ARBA00023136"/>
    </source>
</evidence>
<protein>
    <submittedName>
        <fullName evidence="13">Calcium-transporting ATPase</fullName>
    </submittedName>
</protein>
<dbReference type="GO" id="GO:0005524">
    <property type="term" value="F:ATP binding"/>
    <property type="evidence" value="ECO:0007669"/>
    <property type="project" value="UniProtKB-KW"/>
</dbReference>
<evidence type="ECO:0000256" key="6">
    <source>
        <dbReference type="ARBA" id="ARBA00022840"/>
    </source>
</evidence>
<evidence type="ECO:0000256" key="5">
    <source>
        <dbReference type="ARBA" id="ARBA00022741"/>
    </source>
</evidence>
<dbReference type="FunFam" id="3.40.50.1000:FF:000028">
    <property type="entry name" value="Calcium-transporting P-type ATPase, putative"/>
    <property type="match status" value="1"/>
</dbReference>
<dbReference type="InterPro" id="IPR023214">
    <property type="entry name" value="HAD_sf"/>
</dbReference>
<feature type="transmembrane region" description="Helical" evidence="11">
    <location>
        <begin position="791"/>
        <end position="808"/>
    </location>
</feature>
<reference evidence="13 14" key="1">
    <citation type="submission" date="2020-07" db="EMBL/GenBank/DDBJ databases">
        <title>A new beta-1,3-glucan-decomposing anaerobic bacterium isolated from anoxic soil subjected to biological soil disinfestation.</title>
        <authorList>
            <person name="Ueki A."/>
            <person name="Tonouchi A."/>
        </authorList>
    </citation>
    <scope>NUCLEOTIDE SEQUENCE [LARGE SCALE GENOMIC DNA]</scope>
    <source>
        <strain evidence="13 14">TW1</strain>
    </source>
</reference>
<sequence length="896" mass="98291">MIISKNIKDGKIKVSSEGSNSMITFYNKSIDDSMKLLDVNKSGLKDDEVTQRREKYGYNELEEGKKLSAIGVFLSQFKDFLVIILLAAAIISAFLGKLESAIVILVVVIINSILGTVQHIKAERSLSSLKALSSPIAKVLRNNTRIEIPSREIVVGDIIYLDAGDHISADGRIIENYSLQVNESSLTGESESVLKHTEVINSTEVAIGDRKNMVFSGSFVTYGRAVVLVTDIGMNTEIGRIANLLQNAKEKKTPLQVNLDNFGKKLAIVILAISAVILVLNVIRGNSIIDSFMFAVSLAVAAIPEALSSIVTIVLALGTQKMAKENAIMRKLHAVESLGSISVICSDKTGTLTQNKMTVQHVYVDDRVMEKDKLNNENELQKKLVLSSLLCNDAVTIENKEIGDPTEVALVNFGEIYGFDELEIRDKYKRIAEVPFDSDRKLMSTLNEVNDMKMMVTKGALDVLLSRATMIETSRGKETLTDDHKKEIEKINKDFSSRGLRVLSFGYKEITDKKNIWVEDEKDLIFLGLISMMDPPREESMKAVADCISAGIKPVMITGDHKITASAIAKQIGILKDESEAMEGYELEKLSDEELREKVESISVYARVSPEHKIRIVRAWQEKGNIVAMTGDGVNDGPALKQADVGIAMGITGTEVAKDAAAMVLADDNFSTIVKSISNGRSIYENIKNSIKFLLSGNTAGILSVLYATLFALPIPFAPVHLLFINLLTDSLPAIAIGLEPHNKNIMKQKPRNINVPILSKEFGLEVLVEGLIIAVVTMISFHIGLSTGDHSVATVMAFATLCLSRLFHGFNCRAKQSIFKIGVFANPFVWYAVILGVVLLTFVLTFKPIMGVFEVVPLSISQYAWVYGLALIPFALIQTYKLLFVKSGGTAGERL</sequence>
<dbReference type="InterPro" id="IPR008250">
    <property type="entry name" value="ATPase_P-typ_transduc_dom_A_sf"/>
</dbReference>
<proteinExistence type="inferred from homology"/>
<evidence type="ECO:0000256" key="1">
    <source>
        <dbReference type="ARBA" id="ARBA00004127"/>
    </source>
</evidence>
<dbReference type="PRINTS" id="PR00120">
    <property type="entry name" value="HATPASE"/>
</dbReference>
<evidence type="ECO:0000256" key="8">
    <source>
        <dbReference type="ARBA" id="ARBA00022967"/>
    </source>
</evidence>
<dbReference type="InterPro" id="IPR004014">
    <property type="entry name" value="ATPase_P-typ_cation-transptr_N"/>
</dbReference>
<dbReference type="GO" id="GO:0016887">
    <property type="term" value="F:ATP hydrolysis activity"/>
    <property type="evidence" value="ECO:0007669"/>
    <property type="project" value="InterPro"/>
</dbReference>
<feature type="transmembrane region" description="Helical" evidence="11">
    <location>
        <begin position="721"/>
        <end position="742"/>
    </location>
</feature>
<comment type="similarity">
    <text evidence="2">Belongs to the cation transport ATPase (P-type) (TC 3.A.3) family. Type IIA subfamily.</text>
</comment>
<dbReference type="FunFam" id="3.40.50.1000:FF:000001">
    <property type="entry name" value="Phospholipid-transporting ATPase IC"/>
    <property type="match status" value="1"/>
</dbReference>
<dbReference type="Gene3D" id="3.40.1110.10">
    <property type="entry name" value="Calcium-transporting ATPase, cytoplasmic domain N"/>
    <property type="match status" value="1"/>
</dbReference>
<feature type="transmembrane region" description="Helical" evidence="11">
    <location>
        <begin position="763"/>
        <end position="785"/>
    </location>
</feature>